<name>A0ABR0TVG0_AURPU</name>
<accession>A0ABR0TVG0</accession>
<organism evidence="3 4">
    <name type="scientific">Aureobasidium pullulans</name>
    <name type="common">Black yeast</name>
    <name type="synonym">Pullularia pullulans</name>
    <dbReference type="NCBI Taxonomy" id="5580"/>
    <lineage>
        <taxon>Eukaryota</taxon>
        <taxon>Fungi</taxon>
        <taxon>Dikarya</taxon>
        <taxon>Ascomycota</taxon>
        <taxon>Pezizomycotina</taxon>
        <taxon>Dothideomycetes</taxon>
        <taxon>Dothideomycetidae</taxon>
        <taxon>Dothideales</taxon>
        <taxon>Saccotheciaceae</taxon>
        <taxon>Aureobasidium</taxon>
    </lineage>
</organism>
<evidence type="ECO:0008006" key="5">
    <source>
        <dbReference type="Google" id="ProtNLM"/>
    </source>
</evidence>
<feature type="region of interest" description="Disordered" evidence="2">
    <location>
        <begin position="241"/>
        <end position="284"/>
    </location>
</feature>
<evidence type="ECO:0000256" key="2">
    <source>
        <dbReference type="SAM" id="MobiDB-lite"/>
    </source>
</evidence>
<gene>
    <name evidence="3" type="ORF">QM012_004684</name>
</gene>
<dbReference type="Proteomes" id="UP001341245">
    <property type="component" value="Unassembled WGS sequence"/>
</dbReference>
<feature type="region of interest" description="Disordered" evidence="2">
    <location>
        <begin position="190"/>
        <end position="228"/>
    </location>
</feature>
<feature type="region of interest" description="Disordered" evidence="2">
    <location>
        <begin position="129"/>
        <end position="173"/>
    </location>
</feature>
<proteinExistence type="predicted"/>
<evidence type="ECO:0000313" key="3">
    <source>
        <dbReference type="EMBL" id="KAK6007870.1"/>
    </source>
</evidence>
<feature type="coiled-coil region" evidence="1">
    <location>
        <begin position="333"/>
        <end position="399"/>
    </location>
</feature>
<evidence type="ECO:0000256" key="1">
    <source>
        <dbReference type="SAM" id="Coils"/>
    </source>
</evidence>
<keyword evidence="1" id="KW-0175">Coiled coil</keyword>
<protein>
    <recommendedName>
        <fullName evidence="5">Zn(2)-C6 fungal-type domain-containing protein</fullName>
    </recommendedName>
</protein>
<feature type="compositionally biased region" description="Polar residues" evidence="2">
    <location>
        <begin position="214"/>
        <end position="223"/>
    </location>
</feature>
<evidence type="ECO:0000313" key="4">
    <source>
        <dbReference type="Proteomes" id="UP001341245"/>
    </source>
</evidence>
<comment type="caution">
    <text evidence="3">The sequence shown here is derived from an EMBL/GenBank/DDBJ whole genome shotgun (WGS) entry which is preliminary data.</text>
</comment>
<feature type="compositionally biased region" description="Basic and acidic residues" evidence="2">
    <location>
        <begin position="262"/>
        <end position="278"/>
    </location>
</feature>
<feature type="compositionally biased region" description="Basic and acidic residues" evidence="2">
    <location>
        <begin position="133"/>
        <end position="143"/>
    </location>
</feature>
<sequence>METSPELGEQYSRSHLPAVRLYCPGKEAIPRDAEVVRPHPPLYAGDFNNRKLKGAYYWESLDRNNPEDEKLRLGLHYGKERNPRCELCEREDRACMSLLGKKYKTTGCAFCIRRHFPCSQANSVQKSATSLQKNKDSPVRDAFRPSGHAHKRALSNVSNREGTEPPAKRTRASLNGKAFEFLQLFAHDDGESDVEGNNDEYSTPMVSRRGSIYTLDSSNQGSEDSYRDPVMLGEEPQVVAGDPAQLASSRKPDSQSQQTTSVRERSFPRNRNEADRRGVSRSHWQDIQSRLVAMEETMSTSRQQAQQELGSTAMKAFDSRILKLEREKAGLGASSLEEGIKRLESMVEKERRERRFLASKFEAKNNSLSHDVAVLQGENEGLRERLNKLTGKVRSVAEDRASYRSKEAKAQSS</sequence>
<reference evidence="3 4" key="1">
    <citation type="submission" date="2023-11" db="EMBL/GenBank/DDBJ databases">
        <title>Draft genome sequence and annotation of the polyextremotolerant black yeast-like fungus Aureobasidium pullulans NRRL 62042.</title>
        <authorList>
            <person name="Dielentheis-Frenken M.R.E."/>
            <person name="Wibberg D."/>
            <person name="Blank L.M."/>
            <person name="Tiso T."/>
        </authorList>
    </citation>
    <scope>NUCLEOTIDE SEQUENCE [LARGE SCALE GENOMIC DNA]</scope>
    <source>
        <strain evidence="3 4">NRRL 62042</strain>
    </source>
</reference>
<keyword evidence="4" id="KW-1185">Reference proteome</keyword>
<dbReference type="EMBL" id="JASGXD010000002">
    <property type="protein sequence ID" value="KAK6007870.1"/>
    <property type="molecule type" value="Genomic_DNA"/>
</dbReference>